<dbReference type="Proteomes" id="UP000198297">
    <property type="component" value="Unassembled WGS sequence"/>
</dbReference>
<evidence type="ECO:0008006" key="3">
    <source>
        <dbReference type="Google" id="ProtNLM"/>
    </source>
</evidence>
<accession>A0A238V752</accession>
<dbReference type="RefSeq" id="WP_141134073.1">
    <property type="nucleotide sequence ID" value="NZ_FZNK01000001.1"/>
</dbReference>
<protein>
    <recommendedName>
        <fullName evidence="3">DUF1102 domain-containing protein</fullName>
    </recommendedName>
</protein>
<dbReference type="AlphaFoldDB" id="A0A238V752"/>
<evidence type="ECO:0000313" key="1">
    <source>
        <dbReference type="EMBL" id="SNR30230.1"/>
    </source>
</evidence>
<organism evidence="1 2">
    <name type="scientific">Halorubrum ezzemoulense</name>
    <name type="common">Halorubrum chaoviator</name>
    <dbReference type="NCBI Taxonomy" id="337243"/>
    <lineage>
        <taxon>Archaea</taxon>
        <taxon>Methanobacteriati</taxon>
        <taxon>Methanobacteriota</taxon>
        <taxon>Stenosarchaea group</taxon>
        <taxon>Halobacteria</taxon>
        <taxon>Halobacteriales</taxon>
        <taxon>Haloferacaceae</taxon>
        <taxon>Halorubrum</taxon>
    </lineage>
</organism>
<dbReference type="EMBL" id="FZNK01000001">
    <property type="protein sequence ID" value="SNR30230.1"/>
    <property type="molecule type" value="Genomic_DNA"/>
</dbReference>
<sequence length="115" mass="12204">MNRRKFPPTPGVTVTGTSVAAGSGAFTSVSADRTVTVSVAGDEQAYLALEPASGPNGDYARTENGQLAVHLDRVNDDALTRVEDIFVVRNQGTQKVGFRIDKTGEHSSLAKRRTA</sequence>
<gene>
    <name evidence="1" type="ORF">SAMN06266787_1011059</name>
</gene>
<name>A0A238V752_HALEZ</name>
<proteinExistence type="predicted"/>
<reference evidence="2" key="1">
    <citation type="submission" date="2017-06" db="EMBL/GenBank/DDBJ databases">
        <authorList>
            <person name="Varghese N."/>
            <person name="Submissions S."/>
        </authorList>
    </citation>
    <scope>NUCLEOTIDE SEQUENCE [LARGE SCALE GENOMIC DNA]</scope>
    <source>
        <strain evidence="2">DSM 19316</strain>
    </source>
</reference>
<evidence type="ECO:0000313" key="2">
    <source>
        <dbReference type="Proteomes" id="UP000198297"/>
    </source>
</evidence>